<evidence type="ECO:0000313" key="3">
    <source>
        <dbReference type="Proteomes" id="UP000218209"/>
    </source>
</evidence>
<feature type="region of interest" description="Disordered" evidence="1">
    <location>
        <begin position="140"/>
        <end position="174"/>
    </location>
</feature>
<gene>
    <name evidence="2" type="ORF">BU14_2964s0001</name>
</gene>
<evidence type="ECO:0000313" key="2">
    <source>
        <dbReference type="EMBL" id="OSX68344.1"/>
    </source>
</evidence>
<feature type="compositionally biased region" description="Basic residues" evidence="1">
    <location>
        <begin position="40"/>
        <end position="50"/>
    </location>
</feature>
<name>A0A1X6NI98_PORUM</name>
<organism evidence="2 3">
    <name type="scientific">Porphyra umbilicalis</name>
    <name type="common">Purple laver</name>
    <name type="synonym">Red alga</name>
    <dbReference type="NCBI Taxonomy" id="2786"/>
    <lineage>
        <taxon>Eukaryota</taxon>
        <taxon>Rhodophyta</taxon>
        <taxon>Bangiophyceae</taxon>
        <taxon>Bangiales</taxon>
        <taxon>Bangiaceae</taxon>
        <taxon>Porphyra</taxon>
    </lineage>
</organism>
<dbReference type="EMBL" id="KV920690">
    <property type="protein sequence ID" value="OSX68344.1"/>
    <property type="molecule type" value="Genomic_DNA"/>
</dbReference>
<feature type="compositionally biased region" description="Gly residues" evidence="1">
    <location>
        <begin position="22"/>
        <end position="31"/>
    </location>
</feature>
<keyword evidence="3" id="KW-1185">Reference proteome</keyword>
<evidence type="ECO:0000256" key="1">
    <source>
        <dbReference type="SAM" id="MobiDB-lite"/>
    </source>
</evidence>
<feature type="compositionally biased region" description="Gly residues" evidence="1">
    <location>
        <begin position="144"/>
        <end position="155"/>
    </location>
</feature>
<accession>A0A1X6NI98</accession>
<reference evidence="2 3" key="1">
    <citation type="submission" date="2017-03" db="EMBL/GenBank/DDBJ databases">
        <title>WGS assembly of Porphyra umbilicalis.</title>
        <authorList>
            <person name="Brawley S.H."/>
            <person name="Blouin N.A."/>
            <person name="Ficko-Blean E."/>
            <person name="Wheeler G.L."/>
            <person name="Lohr M."/>
            <person name="Goodson H.V."/>
            <person name="Jenkins J.W."/>
            <person name="Blaby-Haas C.E."/>
            <person name="Helliwell K.E."/>
            <person name="Chan C."/>
            <person name="Marriage T."/>
            <person name="Bhattacharya D."/>
            <person name="Klein A.S."/>
            <person name="Badis Y."/>
            <person name="Brodie J."/>
            <person name="Cao Y."/>
            <person name="Collen J."/>
            <person name="Dittami S.M."/>
            <person name="Gachon C.M."/>
            <person name="Green B.R."/>
            <person name="Karpowicz S."/>
            <person name="Kim J.W."/>
            <person name="Kudahl U."/>
            <person name="Lin S."/>
            <person name="Michel G."/>
            <person name="Mittag M."/>
            <person name="Olson B.J."/>
            <person name="Pangilinan J."/>
            <person name="Peng Y."/>
            <person name="Qiu H."/>
            <person name="Shu S."/>
            <person name="Singer J.T."/>
            <person name="Smith A.G."/>
            <person name="Sprecher B.N."/>
            <person name="Wagner V."/>
            <person name="Wang W."/>
            <person name="Wang Z.-Y."/>
            <person name="Yan J."/>
            <person name="Yarish C."/>
            <person name="Zoeuner-Riek S."/>
            <person name="Zhuang Y."/>
            <person name="Zou Y."/>
            <person name="Lindquist E.A."/>
            <person name="Grimwood J."/>
            <person name="Barry K."/>
            <person name="Rokhsar D.S."/>
            <person name="Schmutz J."/>
            <person name="Stiller J.W."/>
            <person name="Grossman A.R."/>
            <person name="Prochnik S.E."/>
        </authorList>
    </citation>
    <scope>NUCLEOTIDE SEQUENCE [LARGE SCALE GENOMIC DNA]</scope>
    <source>
        <strain evidence="2">4086291</strain>
    </source>
</reference>
<sequence length="174" mass="18024">MGGCGRRTGRGPRTSASRGTGRHAGGTGRGGLWTSASGARRSRLGRRARPTRPPCRWPLTGRRRCARCRSRGEIPPTRRCASATAGVLSTTCTSGGGRPSTSCMGWRVTGWPARTGPPARTGFQTFLSRSSRSAIGFGERCNGEGRGGTGRGGAGVAVVDGGRGKSKQAQARLP</sequence>
<proteinExistence type="predicted"/>
<dbReference type="Proteomes" id="UP000218209">
    <property type="component" value="Unassembled WGS sequence"/>
</dbReference>
<dbReference type="AlphaFoldDB" id="A0A1X6NI98"/>
<protein>
    <submittedName>
        <fullName evidence="2">Uncharacterized protein</fullName>
    </submittedName>
</protein>
<feature type="region of interest" description="Disordered" evidence="1">
    <location>
        <begin position="1"/>
        <end position="56"/>
    </location>
</feature>